<dbReference type="EMBL" id="CZBI01000002">
    <property type="protein sequence ID" value="CUP70198.1"/>
    <property type="molecule type" value="Genomic_DNA"/>
</dbReference>
<dbReference type="PROSITE" id="PS50943">
    <property type="entry name" value="HTH_CROC1"/>
    <property type="match status" value="1"/>
</dbReference>
<dbReference type="CDD" id="cd00093">
    <property type="entry name" value="HTH_XRE"/>
    <property type="match status" value="1"/>
</dbReference>
<feature type="domain" description="HTH cro/C1-type" evidence="1">
    <location>
        <begin position="29"/>
        <end position="72"/>
    </location>
</feature>
<dbReference type="RefSeq" id="WP_225011821.1">
    <property type="nucleotide sequence ID" value="NZ_BAABXH010000002.1"/>
</dbReference>
<evidence type="ECO:0000313" key="2">
    <source>
        <dbReference type="EMBL" id="CUP70198.1"/>
    </source>
</evidence>
<dbReference type="Pfam" id="PF01381">
    <property type="entry name" value="HTH_3"/>
    <property type="match status" value="1"/>
</dbReference>
<dbReference type="InterPro" id="IPR010982">
    <property type="entry name" value="Lambda_DNA-bd_dom_sf"/>
</dbReference>
<dbReference type="GeneID" id="60927151"/>
<name>A0A0P0FG02_BACT4</name>
<evidence type="ECO:0000313" key="3">
    <source>
        <dbReference type="EMBL" id="MDC2234259.1"/>
    </source>
</evidence>
<dbReference type="Gene3D" id="1.10.260.40">
    <property type="entry name" value="lambda repressor-like DNA-binding domains"/>
    <property type="match status" value="1"/>
</dbReference>
<dbReference type="Proteomes" id="UP001217776">
    <property type="component" value="Unassembled WGS sequence"/>
</dbReference>
<protein>
    <submittedName>
        <fullName evidence="3">Helix-turn-helix transcriptional regulator</fullName>
    </submittedName>
</protein>
<dbReference type="SUPFAM" id="SSF47413">
    <property type="entry name" value="lambda repressor-like DNA-binding domains"/>
    <property type="match status" value="1"/>
</dbReference>
<proteinExistence type="predicted"/>
<dbReference type="EMBL" id="JAQNVG010000001">
    <property type="protein sequence ID" value="MDC2234259.1"/>
    <property type="molecule type" value="Genomic_DNA"/>
</dbReference>
<sequence length="101" mass="12147">MKGYERATKEEINDRLRIEENCHAQVERIIYIRHLCNLNLEEAADVTNLSISTLSRYENEVTKCSVQSLITIYYHYQKYLYEQHIPFDKNLFLIDMNSFHN</sequence>
<reference evidence="3" key="2">
    <citation type="submission" date="2022-10" db="EMBL/GenBank/DDBJ databases">
        <title>Human gut microbiome strain richness.</title>
        <authorList>
            <person name="Chen-Liaw A."/>
        </authorList>
    </citation>
    <scope>NUCLEOTIDE SEQUENCE</scope>
    <source>
        <strain evidence="3">1001283st1_A3_1001283B150304_161114</strain>
    </source>
</reference>
<dbReference type="PATRIC" id="fig|818.23.peg.2831"/>
<dbReference type="GO" id="GO:0003677">
    <property type="term" value="F:DNA binding"/>
    <property type="evidence" value="ECO:0007669"/>
    <property type="project" value="InterPro"/>
</dbReference>
<dbReference type="KEGG" id="btho:Btheta7330_02747"/>
<dbReference type="AlphaFoldDB" id="A0A0P0FG02"/>
<dbReference type="InterPro" id="IPR001387">
    <property type="entry name" value="Cro/C1-type_HTH"/>
</dbReference>
<gene>
    <name evidence="2" type="ORF">ERS852557_01347</name>
    <name evidence="3" type="ORF">PO127_00675</name>
</gene>
<accession>A0A0P0FG02</accession>
<dbReference type="Proteomes" id="UP000095541">
    <property type="component" value="Unassembled WGS sequence"/>
</dbReference>
<evidence type="ECO:0000259" key="1">
    <source>
        <dbReference type="PROSITE" id="PS50943"/>
    </source>
</evidence>
<dbReference type="SMART" id="SM00530">
    <property type="entry name" value="HTH_XRE"/>
    <property type="match status" value="1"/>
</dbReference>
<organism evidence="2 4">
    <name type="scientific">Bacteroides thetaiotaomicron</name>
    <dbReference type="NCBI Taxonomy" id="818"/>
    <lineage>
        <taxon>Bacteria</taxon>
        <taxon>Pseudomonadati</taxon>
        <taxon>Bacteroidota</taxon>
        <taxon>Bacteroidia</taxon>
        <taxon>Bacteroidales</taxon>
        <taxon>Bacteroidaceae</taxon>
        <taxon>Bacteroides</taxon>
    </lineage>
</organism>
<evidence type="ECO:0000313" key="4">
    <source>
        <dbReference type="Proteomes" id="UP000095541"/>
    </source>
</evidence>
<reference evidence="2 4" key="1">
    <citation type="submission" date="2015-09" db="EMBL/GenBank/DDBJ databases">
        <authorList>
            <consortium name="Pathogen Informatics"/>
        </authorList>
    </citation>
    <scope>NUCLEOTIDE SEQUENCE [LARGE SCALE GENOMIC DNA]</scope>
    <source>
        <strain evidence="2 4">2789STDY5834945</strain>
    </source>
</reference>